<name>A0A926NB01_9BACL</name>
<evidence type="ECO:0000313" key="13">
    <source>
        <dbReference type="EMBL" id="MBD1371960.1"/>
    </source>
</evidence>
<evidence type="ECO:0000256" key="7">
    <source>
        <dbReference type="ARBA" id="ARBA00049534"/>
    </source>
</evidence>
<dbReference type="InterPro" id="IPR021196">
    <property type="entry name" value="PdxT/SNO_CS"/>
</dbReference>
<comment type="similarity">
    <text evidence="1 10">Belongs to the glutaminase PdxT/SNO family.</text>
</comment>
<reference evidence="13" key="1">
    <citation type="submission" date="2020-09" db="EMBL/GenBank/DDBJ databases">
        <title>A novel bacterium of genus Hazenella, isolated from South China Sea.</title>
        <authorList>
            <person name="Huang H."/>
            <person name="Mo K."/>
            <person name="Hu Y."/>
        </authorList>
    </citation>
    <scope>NUCLEOTIDE SEQUENCE</scope>
    <source>
        <strain evidence="13">IB182357</strain>
    </source>
</reference>
<dbReference type="EC" id="4.3.3.6" evidence="10"/>
<dbReference type="Pfam" id="PF01174">
    <property type="entry name" value="SNO"/>
    <property type="match status" value="1"/>
</dbReference>
<organism evidence="13 14">
    <name type="scientific">Polycladospora coralii</name>
    <dbReference type="NCBI Taxonomy" id="2771432"/>
    <lineage>
        <taxon>Bacteria</taxon>
        <taxon>Bacillati</taxon>
        <taxon>Bacillota</taxon>
        <taxon>Bacilli</taxon>
        <taxon>Bacillales</taxon>
        <taxon>Thermoactinomycetaceae</taxon>
        <taxon>Polycladospora</taxon>
    </lineage>
</organism>
<evidence type="ECO:0000256" key="8">
    <source>
        <dbReference type="ARBA" id="ARBA00054599"/>
    </source>
</evidence>
<dbReference type="Proteomes" id="UP000661691">
    <property type="component" value="Unassembled WGS sequence"/>
</dbReference>
<dbReference type="SUPFAM" id="SSF52317">
    <property type="entry name" value="Class I glutamine amidotransferase-like"/>
    <property type="match status" value="1"/>
</dbReference>
<sequence length="196" mass="21343">MKIGVLALQGAVREHIHLLNQAGAEATAVKRAEQLQDLDGLIIPGGESTAIAKLMNQYQLKEPILNMHQQGKPIFGTCAGLILVANQVEGLTEPHLNLIDIAVKRNAFGRQKESFEADLSIEGVGDNFTAVFIRAPYIERVGPEVHILAKMDGKIVAARQGTVMGAAFHPELTDDLRVHQYFVNMVKDSLVANSLK</sequence>
<comment type="caution">
    <text evidence="13">The sequence shown here is derived from an EMBL/GenBank/DDBJ whole genome shotgun (WGS) entry which is preliminary data.</text>
</comment>
<dbReference type="GO" id="GO:0008614">
    <property type="term" value="P:pyridoxine metabolic process"/>
    <property type="evidence" value="ECO:0007669"/>
    <property type="project" value="TreeGrafter"/>
</dbReference>
<dbReference type="PANTHER" id="PTHR31559">
    <property type="entry name" value="PYRIDOXAL 5'-PHOSPHATE SYNTHASE SUBUNIT SNO"/>
    <property type="match status" value="1"/>
</dbReference>
<accession>A0A926NB01</accession>
<dbReference type="InterPro" id="IPR002161">
    <property type="entry name" value="PdxT/SNO"/>
</dbReference>
<evidence type="ECO:0000256" key="3">
    <source>
        <dbReference type="ARBA" id="ARBA00022898"/>
    </source>
</evidence>
<evidence type="ECO:0000256" key="10">
    <source>
        <dbReference type="HAMAP-Rule" id="MF_01615"/>
    </source>
</evidence>
<dbReference type="RefSeq" id="WP_191139386.1">
    <property type="nucleotide sequence ID" value="NZ_JACXAG020000003.1"/>
</dbReference>
<feature type="binding site" evidence="10 12">
    <location>
        <begin position="46"/>
        <end position="48"/>
    </location>
    <ligand>
        <name>L-glutamine</name>
        <dbReference type="ChEBI" id="CHEBI:58359"/>
    </ligand>
</feature>
<keyword evidence="14" id="KW-1185">Reference proteome</keyword>
<dbReference type="PANTHER" id="PTHR31559:SF0">
    <property type="entry name" value="PYRIDOXAL 5'-PHOSPHATE SYNTHASE SUBUNIT SNO1-RELATED"/>
    <property type="match status" value="1"/>
</dbReference>
<dbReference type="FunFam" id="3.40.50.880:FF:000010">
    <property type="entry name" value="uncharacterized protein LOC100176842 isoform X2"/>
    <property type="match status" value="1"/>
</dbReference>
<comment type="pathway">
    <text evidence="10">Cofactor biosynthesis; pyridoxal 5'-phosphate biosynthesis.</text>
</comment>
<feature type="binding site" evidence="10 12">
    <location>
        <position position="105"/>
    </location>
    <ligand>
        <name>L-glutamine</name>
        <dbReference type="ChEBI" id="CHEBI:58359"/>
    </ligand>
</feature>
<evidence type="ECO:0000256" key="9">
    <source>
        <dbReference type="ARBA" id="ARBA00064749"/>
    </source>
</evidence>
<dbReference type="InterPro" id="IPR029062">
    <property type="entry name" value="Class_I_gatase-like"/>
</dbReference>
<comment type="catalytic activity">
    <reaction evidence="7 10">
        <text>L-glutamine + H2O = L-glutamate + NH4(+)</text>
        <dbReference type="Rhea" id="RHEA:15889"/>
        <dbReference type="ChEBI" id="CHEBI:15377"/>
        <dbReference type="ChEBI" id="CHEBI:28938"/>
        <dbReference type="ChEBI" id="CHEBI:29985"/>
        <dbReference type="ChEBI" id="CHEBI:58359"/>
        <dbReference type="EC" id="3.5.1.2"/>
    </reaction>
</comment>
<feature type="active site" description="Charge relay system" evidence="10 11">
    <location>
        <position position="169"/>
    </location>
</feature>
<dbReference type="PROSITE" id="PS51273">
    <property type="entry name" value="GATASE_TYPE_1"/>
    <property type="match status" value="1"/>
</dbReference>
<dbReference type="PROSITE" id="PS51274">
    <property type="entry name" value="GATASE_COBBQ"/>
    <property type="match status" value="1"/>
</dbReference>
<evidence type="ECO:0000256" key="2">
    <source>
        <dbReference type="ARBA" id="ARBA00022801"/>
    </source>
</evidence>
<keyword evidence="4 10" id="KW-0315">Glutamine amidotransferase</keyword>
<evidence type="ECO:0000256" key="1">
    <source>
        <dbReference type="ARBA" id="ARBA00008345"/>
    </source>
</evidence>
<dbReference type="EC" id="3.5.1.2" evidence="10"/>
<dbReference type="AlphaFoldDB" id="A0A926NB01"/>
<keyword evidence="3 10" id="KW-0663">Pyridoxal phosphate</keyword>
<dbReference type="EMBL" id="JACXAH010000008">
    <property type="protein sequence ID" value="MBD1371960.1"/>
    <property type="molecule type" value="Genomic_DNA"/>
</dbReference>
<evidence type="ECO:0000313" key="14">
    <source>
        <dbReference type="Proteomes" id="UP000661691"/>
    </source>
</evidence>
<dbReference type="NCBIfam" id="TIGR03800">
    <property type="entry name" value="PLP_synth_Pdx2"/>
    <property type="match status" value="1"/>
</dbReference>
<dbReference type="PIRSF" id="PIRSF005639">
    <property type="entry name" value="Glut_amidoT_SNO"/>
    <property type="match status" value="1"/>
</dbReference>
<dbReference type="GO" id="GO:0005829">
    <property type="term" value="C:cytosol"/>
    <property type="evidence" value="ECO:0007669"/>
    <property type="project" value="TreeGrafter"/>
</dbReference>
<dbReference type="PROSITE" id="PS51130">
    <property type="entry name" value="PDXT_SNO_2"/>
    <property type="match status" value="1"/>
</dbReference>
<evidence type="ECO:0000256" key="11">
    <source>
        <dbReference type="PIRSR" id="PIRSR005639-1"/>
    </source>
</evidence>
<dbReference type="GO" id="GO:0036381">
    <property type="term" value="F:pyridoxal 5'-phosphate synthase (glutamine hydrolysing) activity"/>
    <property type="evidence" value="ECO:0007669"/>
    <property type="project" value="UniProtKB-UniRule"/>
</dbReference>
<evidence type="ECO:0000256" key="6">
    <source>
        <dbReference type="ARBA" id="ARBA00047992"/>
    </source>
</evidence>
<keyword evidence="5 10" id="KW-0456">Lyase</keyword>
<feature type="active site" description="Nucleophile" evidence="10 11">
    <location>
        <position position="78"/>
    </location>
</feature>
<keyword evidence="2 10" id="KW-0378">Hydrolase</keyword>
<dbReference type="PROSITE" id="PS01236">
    <property type="entry name" value="PDXT_SNO_1"/>
    <property type="match status" value="1"/>
</dbReference>
<evidence type="ECO:0000256" key="12">
    <source>
        <dbReference type="PIRSR" id="PIRSR005639-2"/>
    </source>
</evidence>
<comment type="subunit">
    <text evidence="9 10">In the presence of PdxS, forms a dodecamer of heterodimers. Only shows activity in the heterodimer.</text>
</comment>
<dbReference type="Gene3D" id="3.40.50.880">
    <property type="match status" value="1"/>
</dbReference>
<dbReference type="GO" id="GO:1903600">
    <property type="term" value="C:glutaminase complex"/>
    <property type="evidence" value="ECO:0007669"/>
    <property type="project" value="TreeGrafter"/>
</dbReference>
<dbReference type="GO" id="GO:0006543">
    <property type="term" value="P:L-glutamine catabolic process"/>
    <property type="evidence" value="ECO:0007669"/>
    <property type="project" value="UniProtKB-UniRule"/>
</dbReference>
<comment type="function">
    <text evidence="8 10">Catalyzes the hydrolysis of glutamine to glutamate and ammonia as part of the biosynthesis of pyridoxal 5'-phosphate. The resulting ammonia molecule is channeled to the active site of PdxS.</text>
</comment>
<feature type="binding site" evidence="10 12">
    <location>
        <begin position="133"/>
        <end position="134"/>
    </location>
    <ligand>
        <name>L-glutamine</name>
        <dbReference type="ChEBI" id="CHEBI:58359"/>
    </ligand>
</feature>
<dbReference type="HAMAP" id="MF_01615">
    <property type="entry name" value="PdxT"/>
    <property type="match status" value="1"/>
</dbReference>
<gene>
    <name evidence="10 13" type="primary">pdxT</name>
    <name evidence="13" type="ORF">IC620_06255</name>
</gene>
<feature type="active site" description="Charge relay system" evidence="10 11">
    <location>
        <position position="171"/>
    </location>
</feature>
<protein>
    <recommendedName>
        <fullName evidence="10">Pyridoxal 5'-phosphate synthase subunit PdxT</fullName>
        <ecNumber evidence="10">4.3.3.6</ecNumber>
    </recommendedName>
    <alternativeName>
        <fullName evidence="10">Pdx2</fullName>
    </alternativeName>
    <alternativeName>
        <fullName evidence="10">Pyridoxal 5'-phosphate synthase glutaminase subunit</fullName>
        <ecNumber evidence="10">3.5.1.2</ecNumber>
    </alternativeName>
</protein>
<proteinExistence type="inferred from homology"/>
<comment type="catalytic activity">
    <reaction evidence="6 10">
        <text>aldehydo-D-ribose 5-phosphate + D-glyceraldehyde 3-phosphate + L-glutamine = pyridoxal 5'-phosphate + L-glutamate + phosphate + 3 H2O + H(+)</text>
        <dbReference type="Rhea" id="RHEA:31507"/>
        <dbReference type="ChEBI" id="CHEBI:15377"/>
        <dbReference type="ChEBI" id="CHEBI:15378"/>
        <dbReference type="ChEBI" id="CHEBI:29985"/>
        <dbReference type="ChEBI" id="CHEBI:43474"/>
        <dbReference type="ChEBI" id="CHEBI:58273"/>
        <dbReference type="ChEBI" id="CHEBI:58359"/>
        <dbReference type="ChEBI" id="CHEBI:59776"/>
        <dbReference type="ChEBI" id="CHEBI:597326"/>
        <dbReference type="EC" id="4.3.3.6"/>
    </reaction>
</comment>
<dbReference type="CDD" id="cd01749">
    <property type="entry name" value="GATase1_PB"/>
    <property type="match status" value="1"/>
</dbReference>
<dbReference type="GO" id="GO:0004359">
    <property type="term" value="F:glutaminase activity"/>
    <property type="evidence" value="ECO:0007669"/>
    <property type="project" value="UniProtKB-UniRule"/>
</dbReference>
<evidence type="ECO:0000256" key="5">
    <source>
        <dbReference type="ARBA" id="ARBA00023239"/>
    </source>
</evidence>
<dbReference type="GO" id="GO:0042823">
    <property type="term" value="P:pyridoxal phosphate biosynthetic process"/>
    <property type="evidence" value="ECO:0007669"/>
    <property type="project" value="UniProtKB-UniRule"/>
</dbReference>
<evidence type="ECO:0000256" key="4">
    <source>
        <dbReference type="ARBA" id="ARBA00022962"/>
    </source>
</evidence>